<gene>
    <name evidence="1" type="ORF">DP939_24620</name>
</gene>
<name>A0A366LUD0_9ACTN</name>
<dbReference type="Proteomes" id="UP000253303">
    <property type="component" value="Unassembled WGS sequence"/>
</dbReference>
<evidence type="ECO:0000313" key="2">
    <source>
        <dbReference type="Proteomes" id="UP000253303"/>
    </source>
</evidence>
<reference evidence="1 2" key="1">
    <citation type="submission" date="2018-06" db="EMBL/GenBank/DDBJ databases">
        <title>Sphaerisporangium craniellae sp. nov., isolated from a marine sponge in the South China Sea.</title>
        <authorList>
            <person name="Li L."/>
        </authorList>
    </citation>
    <scope>NUCLEOTIDE SEQUENCE [LARGE SCALE GENOMIC DNA]</scope>
    <source>
        <strain evidence="1 2">LHW63015</strain>
    </source>
</reference>
<evidence type="ECO:0000313" key="1">
    <source>
        <dbReference type="EMBL" id="RBQ17548.1"/>
    </source>
</evidence>
<comment type="caution">
    <text evidence="1">The sequence shown here is derived from an EMBL/GenBank/DDBJ whole genome shotgun (WGS) entry which is preliminary data.</text>
</comment>
<dbReference type="EMBL" id="QMEY01000011">
    <property type="protein sequence ID" value="RBQ17548.1"/>
    <property type="molecule type" value="Genomic_DNA"/>
</dbReference>
<keyword evidence="2" id="KW-1185">Reference proteome</keyword>
<proteinExistence type="predicted"/>
<sequence>MDSADPAVRSSPFPPFRMCDYLLKPAGQICITTTTVGDAVEWLAKQFDELAPSLAHPGRLGPDPRTSLVEEAVRYLHYADSVSRGYWLIGERYAALAVVHCPDFHAPHYPCPAS</sequence>
<organism evidence="1 2">
    <name type="scientific">Spongiactinospora rosea</name>
    <dbReference type="NCBI Taxonomy" id="2248750"/>
    <lineage>
        <taxon>Bacteria</taxon>
        <taxon>Bacillati</taxon>
        <taxon>Actinomycetota</taxon>
        <taxon>Actinomycetes</taxon>
        <taxon>Streptosporangiales</taxon>
        <taxon>Streptosporangiaceae</taxon>
        <taxon>Spongiactinospora</taxon>
    </lineage>
</organism>
<protein>
    <submittedName>
        <fullName evidence="1">Uncharacterized protein</fullName>
    </submittedName>
</protein>
<dbReference type="AlphaFoldDB" id="A0A366LUD0"/>
<accession>A0A366LUD0</accession>